<evidence type="ECO:0000313" key="1">
    <source>
        <dbReference type="EMBL" id="KAK1320781.1"/>
    </source>
</evidence>
<gene>
    <name evidence="1" type="ORF">QJS10_CPA03g00722</name>
</gene>
<comment type="caution">
    <text evidence="1">The sequence shown here is derived from an EMBL/GenBank/DDBJ whole genome shotgun (WGS) entry which is preliminary data.</text>
</comment>
<keyword evidence="2" id="KW-1185">Reference proteome</keyword>
<protein>
    <submittedName>
        <fullName evidence="1">Uncharacterized protein</fullName>
    </submittedName>
</protein>
<reference evidence="1" key="1">
    <citation type="journal article" date="2023" name="Nat. Commun.">
        <title>Diploid and tetraploid genomes of Acorus and the evolution of monocots.</title>
        <authorList>
            <person name="Ma L."/>
            <person name="Liu K.W."/>
            <person name="Li Z."/>
            <person name="Hsiao Y.Y."/>
            <person name="Qi Y."/>
            <person name="Fu T."/>
            <person name="Tang G.D."/>
            <person name="Zhang D."/>
            <person name="Sun W.H."/>
            <person name="Liu D.K."/>
            <person name="Li Y."/>
            <person name="Chen G.Z."/>
            <person name="Liu X.D."/>
            <person name="Liao X.Y."/>
            <person name="Jiang Y.T."/>
            <person name="Yu X."/>
            <person name="Hao Y."/>
            <person name="Huang J."/>
            <person name="Zhao X.W."/>
            <person name="Ke S."/>
            <person name="Chen Y.Y."/>
            <person name="Wu W.L."/>
            <person name="Hsu J.L."/>
            <person name="Lin Y.F."/>
            <person name="Huang M.D."/>
            <person name="Li C.Y."/>
            <person name="Huang L."/>
            <person name="Wang Z.W."/>
            <person name="Zhao X."/>
            <person name="Zhong W.Y."/>
            <person name="Peng D.H."/>
            <person name="Ahmad S."/>
            <person name="Lan S."/>
            <person name="Zhang J.S."/>
            <person name="Tsai W.C."/>
            <person name="Van de Peer Y."/>
            <person name="Liu Z.J."/>
        </authorList>
    </citation>
    <scope>NUCLEOTIDE SEQUENCE</scope>
    <source>
        <strain evidence="1">CP</strain>
    </source>
</reference>
<evidence type="ECO:0000313" key="2">
    <source>
        <dbReference type="Proteomes" id="UP001180020"/>
    </source>
</evidence>
<organism evidence="1 2">
    <name type="scientific">Acorus calamus</name>
    <name type="common">Sweet flag</name>
    <dbReference type="NCBI Taxonomy" id="4465"/>
    <lineage>
        <taxon>Eukaryota</taxon>
        <taxon>Viridiplantae</taxon>
        <taxon>Streptophyta</taxon>
        <taxon>Embryophyta</taxon>
        <taxon>Tracheophyta</taxon>
        <taxon>Spermatophyta</taxon>
        <taxon>Magnoliopsida</taxon>
        <taxon>Liliopsida</taxon>
        <taxon>Acoraceae</taxon>
        <taxon>Acorus</taxon>
    </lineage>
</organism>
<proteinExistence type="predicted"/>
<sequence length="109" mass="12129">MERKNTIGFDISLYDALEESGLMGEVEHNARNNLKAVFTGAHTYGENMTEMGIRLLLDWEKFIAGATSVMIRAGIWLSPYKSDCVFDSACIARTAAVYPNYKDCDSLGH</sequence>
<dbReference type="EMBL" id="JAUJYO010000003">
    <property type="protein sequence ID" value="KAK1320781.1"/>
    <property type="molecule type" value="Genomic_DNA"/>
</dbReference>
<name>A0AAV9F458_ACOCL</name>
<dbReference type="AlphaFoldDB" id="A0AAV9F458"/>
<reference evidence="1" key="2">
    <citation type="submission" date="2023-06" db="EMBL/GenBank/DDBJ databases">
        <authorList>
            <person name="Ma L."/>
            <person name="Liu K.-W."/>
            <person name="Li Z."/>
            <person name="Hsiao Y.-Y."/>
            <person name="Qi Y."/>
            <person name="Fu T."/>
            <person name="Tang G."/>
            <person name="Zhang D."/>
            <person name="Sun W.-H."/>
            <person name="Liu D.-K."/>
            <person name="Li Y."/>
            <person name="Chen G.-Z."/>
            <person name="Liu X.-D."/>
            <person name="Liao X.-Y."/>
            <person name="Jiang Y.-T."/>
            <person name="Yu X."/>
            <person name="Hao Y."/>
            <person name="Huang J."/>
            <person name="Zhao X.-W."/>
            <person name="Ke S."/>
            <person name="Chen Y.-Y."/>
            <person name="Wu W.-L."/>
            <person name="Hsu J.-L."/>
            <person name="Lin Y.-F."/>
            <person name="Huang M.-D."/>
            <person name="Li C.-Y."/>
            <person name="Huang L."/>
            <person name="Wang Z.-W."/>
            <person name="Zhao X."/>
            <person name="Zhong W.-Y."/>
            <person name="Peng D.-H."/>
            <person name="Ahmad S."/>
            <person name="Lan S."/>
            <person name="Zhang J.-S."/>
            <person name="Tsai W.-C."/>
            <person name="Van De Peer Y."/>
            <person name="Liu Z.-J."/>
        </authorList>
    </citation>
    <scope>NUCLEOTIDE SEQUENCE</scope>
    <source>
        <strain evidence="1">CP</strain>
        <tissue evidence="1">Leaves</tissue>
    </source>
</reference>
<accession>A0AAV9F458</accession>
<dbReference type="Proteomes" id="UP001180020">
    <property type="component" value="Unassembled WGS sequence"/>
</dbReference>